<gene>
    <name evidence="2" type="ORF">G3I71_43055</name>
</gene>
<dbReference type="RefSeq" id="WP_164323997.1">
    <property type="nucleotide sequence ID" value="NZ_JAAGLU010000069.1"/>
</dbReference>
<proteinExistence type="predicted"/>
<accession>A0A6B3C6W1</accession>
<dbReference type="EMBL" id="JAAGLU010000069">
    <property type="protein sequence ID" value="NEC92389.1"/>
    <property type="molecule type" value="Genomic_DNA"/>
</dbReference>
<feature type="region of interest" description="Disordered" evidence="1">
    <location>
        <begin position="1"/>
        <end position="27"/>
    </location>
</feature>
<feature type="compositionally biased region" description="Pro residues" evidence="1">
    <location>
        <begin position="11"/>
        <end position="20"/>
    </location>
</feature>
<comment type="caution">
    <text evidence="2">The sequence shown here is derived from an EMBL/GenBank/DDBJ whole genome shotgun (WGS) entry which is preliminary data.</text>
</comment>
<dbReference type="InterPro" id="IPR045682">
    <property type="entry name" value="DUF6193"/>
</dbReference>
<evidence type="ECO:0000313" key="2">
    <source>
        <dbReference type="EMBL" id="NEC92389.1"/>
    </source>
</evidence>
<feature type="compositionally biased region" description="Polar residues" evidence="1">
    <location>
        <begin position="1"/>
        <end position="10"/>
    </location>
</feature>
<name>A0A6B3C6W1_9ACTN</name>
<evidence type="ECO:0000256" key="1">
    <source>
        <dbReference type="SAM" id="MobiDB-lite"/>
    </source>
</evidence>
<protein>
    <submittedName>
        <fullName evidence="2">Uncharacterized protein</fullName>
    </submittedName>
</protein>
<dbReference type="Pfam" id="PF19692">
    <property type="entry name" value="DUF6193"/>
    <property type="match status" value="1"/>
</dbReference>
<organism evidence="2">
    <name type="scientific">Streptomyces sp. SID12501</name>
    <dbReference type="NCBI Taxonomy" id="2706042"/>
    <lineage>
        <taxon>Bacteria</taxon>
        <taxon>Bacillati</taxon>
        <taxon>Actinomycetota</taxon>
        <taxon>Actinomycetes</taxon>
        <taxon>Kitasatosporales</taxon>
        <taxon>Streptomycetaceae</taxon>
        <taxon>Streptomyces</taxon>
    </lineage>
</organism>
<sequence>MAVNPSSQASEPPPLPPKPVLPDMAAARSHGPAAAVEARWLSLQLSWQWARDVHEIRSPGHPYPGIVALLEAAAATPRLRRLYPFTSHFTLLFSSRTNYPWTVQAGSIEPLRSGSFTVRRRDPLAVVGEVETATEAVNLAVKLLPADFEPVVTTSADKHT</sequence>
<dbReference type="AlphaFoldDB" id="A0A6B3C6W1"/>
<reference evidence="2" key="1">
    <citation type="submission" date="2020-01" db="EMBL/GenBank/DDBJ databases">
        <title>Insect and environment-associated Actinomycetes.</title>
        <authorList>
            <person name="Currrie C."/>
            <person name="Chevrette M."/>
            <person name="Carlson C."/>
            <person name="Stubbendieck R."/>
            <person name="Wendt-Pienkowski E."/>
        </authorList>
    </citation>
    <scope>NUCLEOTIDE SEQUENCE</scope>
    <source>
        <strain evidence="2">SID12501</strain>
    </source>
</reference>